<dbReference type="EMBL" id="QGNW01001441">
    <property type="protein sequence ID" value="RVW41374.1"/>
    <property type="molecule type" value="Genomic_DNA"/>
</dbReference>
<organism evidence="1 2">
    <name type="scientific">Vitis vinifera</name>
    <name type="common">Grape</name>
    <dbReference type="NCBI Taxonomy" id="29760"/>
    <lineage>
        <taxon>Eukaryota</taxon>
        <taxon>Viridiplantae</taxon>
        <taxon>Streptophyta</taxon>
        <taxon>Embryophyta</taxon>
        <taxon>Tracheophyta</taxon>
        <taxon>Spermatophyta</taxon>
        <taxon>Magnoliopsida</taxon>
        <taxon>eudicotyledons</taxon>
        <taxon>Gunneridae</taxon>
        <taxon>Pentapetalae</taxon>
        <taxon>rosids</taxon>
        <taxon>Vitales</taxon>
        <taxon>Vitaceae</taxon>
        <taxon>Viteae</taxon>
        <taxon>Vitis</taxon>
    </lineage>
</organism>
<reference evidence="1 2" key="1">
    <citation type="journal article" date="2018" name="PLoS Genet.">
        <title>Population sequencing reveals clonal diversity and ancestral inbreeding in the grapevine cultivar Chardonnay.</title>
        <authorList>
            <person name="Roach M.J."/>
            <person name="Johnson D.L."/>
            <person name="Bohlmann J."/>
            <person name="van Vuuren H.J."/>
            <person name="Jones S.J."/>
            <person name="Pretorius I.S."/>
            <person name="Schmidt S.A."/>
            <person name="Borneman A.R."/>
        </authorList>
    </citation>
    <scope>NUCLEOTIDE SEQUENCE [LARGE SCALE GENOMIC DNA]</scope>
    <source>
        <strain evidence="2">cv. Chardonnay</strain>
        <tissue evidence="1">Leaf</tissue>
    </source>
</reference>
<dbReference type="AlphaFoldDB" id="A0A438E100"/>
<proteinExistence type="predicted"/>
<protein>
    <submittedName>
        <fullName evidence="1">7-deoxyloganetic acid glucosyltransferase</fullName>
    </submittedName>
</protein>
<evidence type="ECO:0000313" key="2">
    <source>
        <dbReference type="Proteomes" id="UP000288805"/>
    </source>
</evidence>
<sequence length="64" mass="7313">MDMKDTCDRVTIEKMVRDLMEKRRTEFTKSAEAMAKLARSSLSEGGSSYCNFSRLIESIRLMSA</sequence>
<evidence type="ECO:0000313" key="1">
    <source>
        <dbReference type="EMBL" id="RVW41374.1"/>
    </source>
</evidence>
<dbReference type="GO" id="GO:0016740">
    <property type="term" value="F:transferase activity"/>
    <property type="evidence" value="ECO:0007669"/>
    <property type="project" value="UniProtKB-KW"/>
</dbReference>
<name>A0A438E100_VITVI</name>
<keyword evidence="1" id="KW-0808">Transferase</keyword>
<comment type="caution">
    <text evidence="1">The sequence shown here is derived from an EMBL/GenBank/DDBJ whole genome shotgun (WGS) entry which is preliminary data.</text>
</comment>
<dbReference type="SUPFAM" id="SSF53756">
    <property type="entry name" value="UDP-Glycosyltransferase/glycogen phosphorylase"/>
    <property type="match status" value="1"/>
</dbReference>
<gene>
    <name evidence="1" type="primary">UGT709C2_16</name>
    <name evidence="1" type="ORF">CK203_088430</name>
</gene>
<accession>A0A438E100</accession>
<dbReference type="Gene3D" id="3.40.50.2000">
    <property type="entry name" value="Glycogen Phosphorylase B"/>
    <property type="match status" value="2"/>
</dbReference>
<dbReference type="Proteomes" id="UP000288805">
    <property type="component" value="Unassembled WGS sequence"/>
</dbReference>